<dbReference type="InterPro" id="IPR011051">
    <property type="entry name" value="RmlC_Cupin_sf"/>
</dbReference>
<evidence type="ECO:0000256" key="6">
    <source>
        <dbReference type="ARBA" id="ARBA00023134"/>
    </source>
</evidence>
<keyword evidence="4 12" id="KW-0548">Nucleotidyltransferase</keyword>
<dbReference type="KEGG" id="cpb:Cphamn1_1900"/>
<evidence type="ECO:0000313" key="12">
    <source>
        <dbReference type="EMBL" id="ACE04817.1"/>
    </source>
</evidence>
<name>B3ELX6_CHLPB</name>
<dbReference type="PANTHER" id="PTHR46390">
    <property type="entry name" value="MANNOSE-1-PHOSPHATE GUANYLYLTRANSFERASE"/>
    <property type="match status" value="1"/>
</dbReference>
<dbReference type="GO" id="GO:0005525">
    <property type="term" value="F:GTP binding"/>
    <property type="evidence" value="ECO:0007669"/>
    <property type="project" value="UniProtKB-KW"/>
</dbReference>
<dbReference type="FunFam" id="2.60.120.10:FF:000032">
    <property type="entry name" value="Mannose-1-phosphate guanylyltransferase/mannose-6-phosphate isomerase"/>
    <property type="match status" value="1"/>
</dbReference>
<dbReference type="STRING" id="331678.Cphamn1_1900"/>
<dbReference type="eggNOG" id="COG0836">
    <property type="taxonomic scope" value="Bacteria"/>
</dbReference>
<keyword evidence="3 12" id="KW-0808">Transferase</keyword>
<proteinExistence type="inferred from homology"/>
<dbReference type="Gene3D" id="2.60.120.10">
    <property type="entry name" value="Jelly Rolls"/>
    <property type="match status" value="1"/>
</dbReference>
<evidence type="ECO:0000259" key="9">
    <source>
        <dbReference type="Pfam" id="PF00483"/>
    </source>
</evidence>
<dbReference type="InterPro" id="IPR006375">
    <property type="entry name" value="Man1P_GuaTrfase/Man6P_Isoase"/>
</dbReference>
<dbReference type="GO" id="GO:0009298">
    <property type="term" value="P:GDP-mannose biosynthetic process"/>
    <property type="evidence" value="ECO:0007669"/>
    <property type="project" value="TreeGrafter"/>
</dbReference>
<dbReference type="EMBL" id="CP001101">
    <property type="protein sequence ID" value="ACE04817.1"/>
    <property type="molecule type" value="Genomic_DNA"/>
</dbReference>
<dbReference type="NCBIfam" id="TIGR01479">
    <property type="entry name" value="GMP_PMI"/>
    <property type="match status" value="1"/>
</dbReference>
<dbReference type="InterPro" id="IPR054566">
    <property type="entry name" value="ManC/GMP-like_b-helix"/>
</dbReference>
<protein>
    <recommendedName>
        <fullName evidence="2">mannose-1-phosphate guanylyltransferase</fullName>
        <ecNumber evidence="2">2.7.7.13</ecNumber>
    </recommendedName>
</protein>
<keyword evidence="6" id="KW-0342">GTP-binding</keyword>
<dbReference type="HOGENOM" id="CLU_035527_1_0_10"/>
<dbReference type="Pfam" id="PF22640">
    <property type="entry name" value="ManC_GMP_beta-helix"/>
    <property type="match status" value="1"/>
</dbReference>
<dbReference type="InterPro" id="IPR051161">
    <property type="entry name" value="Mannose-6P_isomerase_type2"/>
</dbReference>
<dbReference type="PANTHER" id="PTHR46390:SF1">
    <property type="entry name" value="MANNOSE-1-PHOSPHATE GUANYLYLTRANSFERASE"/>
    <property type="match status" value="1"/>
</dbReference>
<feature type="domain" description="Mannose-6-phosphate isomerase type II C-terminal" evidence="10">
    <location>
        <begin position="352"/>
        <end position="466"/>
    </location>
</feature>
<dbReference type="GO" id="GO:0004475">
    <property type="term" value="F:mannose-1-phosphate guanylyltransferase (GTP) activity"/>
    <property type="evidence" value="ECO:0007669"/>
    <property type="project" value="UniProtKB-EC"/>
</dbReference>
<keyword evidence="12" id="KW-0413">Isomerase</keyword>
<feature type="domain" description="MannoseP isomerase/GMP-like beta-helix" evidence="11">
    <location>
        <begin position="300"/>
        <end position="348"/>
    </location>
</feature>
<dbReference type="InterPro" id="IPR049577">
    <property type="entry name" value="GMPP_N"/>
</dbReference>
<evidence type="ECO:0000256" key="2">
    <source>
        <dbReference type="ARBA" id="ARBA00012387"/>
    </source>
</evidence>
<accession>B3ELX6</accession>
<evidence type="ECO:0000256" key="8">
    <source>
        <dbReference type="RuleBase" id="RU004190"/>
    </source>
</evidence>
<evidence type="ECO:0000256" key="5">
    <source>
        <dbReference type="ARBA" id="ARBA00022741"/>
    </source>
</evidence>
<dbReference type="eggNOG" id="COG0662">
    <property type="taxonomic scope" value="Bacteria"/>
</dbReference>
<feature type="domain" description="Nucleotidyl transferase" evidence="9">
    <location>
        <begin position="4"/>
        <end position="284"/>
    </location>
</feature>
<comment type="similarity">
    <text evidence="1 8">Belongs to the mannose-6-phosphate isomerase type 2 family.</text>
</comment>
<dbReference type="GO" id="GO:0000271">
    <property type="term" value="P:polysaccharide biosynthetic process"/>
    <property type="evidence" value="ECO:0007669"/>
    <property type="project" value="InterPro"/>
</dbReference>
<sequence length="476" mass="52531">MLIPVILSGGSGTRLWPLSRAQYPKQLLPLAAEQTMLQETVVRLRNIPDTGPVYCVCNKDHRFMVAEQLRQVTDTVGDIILEPVGRNTAPAAAVAALRIQEQFPEAAMLLLPADHVIQDVDAFAKAVALGSKAANDGALVTFGIVPDAPETGYGYIRATVEKSGENRVFPVEEFVEKPDRETAETYVASGEYFWNSGMFLFKVSTYLEELEAHAPAMLQACRLALENAKSDLDFLRLDKEAFTACPSDSIDYAVMEKTTGASVVPLDAGWSDVGAWSALWGVKERDDCGNVAKGDVLLHDVKDSYIHASSRMVAAVGVDDHVIVETADAVLVASKDRVQDVKAIVERLKREGRDEAVTHVRVNRPWGSYETVDRCDRFLVKRIIVKPGSALSLQKHYHRAEHWVVVKGTARITVDQDVVILREDQSTYIPIGTRHRLENPGKIPLELIEVQTGSYLGEDDIERFDDKYGRAEADSG</sequence>
<dbReference type="OrthoDB" id="9806359at2"/>
<reference evidence="12" key="1">
    <citation type="submission" date="2008-06" db="EMBL/GenBank/DDBJ databases">
        <title>Complete sequence of Chlorobium phaeobacteroides BS1.</title>
        <authorList>
            <consortium name="US DOE Joint Genome Institute"/>
            <person name="Lucas S."/>
            <person name="Copeland A."/>
            <person name="Lapidus A."/>
            <person name="Glavina del Rio T."/>
            <person name="Dalin E."/>
            <person name="Tice H."/>
            <person name="Bruce D."/>
            <person name="Goodwin L."/>
            <person name="Pitluck S."/>
            <person name="Schmutz J."/>
            <person name="Larimer F."/>
            <person name="Land M."/>
            <person name="Hauser L."/>
            <person name="Kyrpides N."/>
            <person name="Ovchinnikova G."/>
            <person name="Li T."/>
            <person name="Liu Z."/>
            <person name="Zhao F."/>
            <person name="Overmann J."/>
            <person name="Bryant D.A."/>
            <person name="Richardson P."/>
        </authorList>
    </citation>
    <scope>NUCLEOTIDE SEQUENCE [LARGE SCALE GENOMIC DNA]</scope>
    <source>
        <strain evidence="12">BS1</strain>
    </source>
</reference>
<dbReference type="InterPro" id="IPR014710">
    <property type="entry name" value="RmlC-like_jellyroll"/>
</dbReference>
<dbReference type="Gene3D" id="3.90.550.10">
    <property type="entry name" value="Spore Coat Polysaccharide Biosynthesis Protein SpsA, Chain A"/>
    <property type="match status" value="1"/>
</dbReference>
<dbReference type="CDD" id="cd02509">
    <property type="entry name" value="GDP-M1P_Guanylyltransferase"/>
    <property type="match status" value="1"/>
</dbReference>
<dbReference type="AlphaFoldDB" id="B3ELX6"/>
<dbReference type="Pfam" id="PF01050">
    <property type="entry name" value="MannoseP_isomer"/>
    <property type="match status" value="1"/>
</dbReference>
<dbReference type="Pfam" id="PF00483">
    <property type="entry name" value="NTP_transferase"/>
    <property type="match status" value="1"/>
</dbReference>
<dbReference type="InterPro" id="IPR005835">
    <property type="entry name" value="NTP_transferase_dom"/>
</dbReference>
<dbReference type="EC" id="2.7.7.13" evidence="2"/>
<dbReference type="SUPFAM" id="SSF51182">
    <property type="entry name" value="RmlC-like cupins"/>
    <property type="match status" value="1"/>
</dbReference>
<evidence type="ECO:0000259" key="10">
    <source>
        <dbReference type="Pfam" id="PF01050"/>
    </source>
</evidence>
<dbReference type="CDD" id="cd02213">
    <property type="entry name" value="cupin_PMI_typeII_C"/>
    <property type="match status" value="1"/>
</dbReference>
<keyword evidence="5" id="KW-0547">Nucleotide-binding</keyword>
<evidence type="ECO:0000256" key="4">
    <source>
        <dbReference type="ARBA" id="ARBA00022695"/>
    </source>
</evidence>
<evidence type="ECO:0000256" key="3">
    <source>
        <dbReference type="ARBA" id="ARBA00022679"/>
    </source>
</evidence>
<evidence type="ECO:0000256" key="7">
    <source>
        <dbReference type="ARBA" id="ARBA00047343"/>
    </source>
</evidence>
<dbReference type="SUPFAM" id="SSF53448">
    <property type="entry name" value="Nucleotide-diphospho-sugar transferases"/>
    <property type="match status" value="1"/>
</dbReference>
<comment type="catalytic activity">
    <reaction evidence="7">
        <text>alpha-D-mannose 1-phosphate + GTP + H(+) = GDP-alpha-D-mannose + diphosphate</text>
        <dbReference type="Rhea" id="RHEA:15229"/>
        <dbReference type="ChEBI" id="CHEBI:15378"/>
        <dbReference type="ChEBI" id="CHEBI:33019"/>
        <dbReference type="ChEBI" id="CHEBI:37565"/>
        <dbReference type="ChEBI" id="CHEBI:57527"/>
        <dbReference type="ChEBI" id="CHEBI:58409"/>
        <dbReference type="EC" id="2.7.7.13"/>
    </reaction>
</comment>
<gene>
    <name evidence="12" type="ordered locus">Cphamn1_1900</name>
</gene>
<dbReference type="InterPro" id="IPR001538">
    <property type="entry name" value="Man6P_isomerase-2_C"/>
</dbReference>
<dbReference type="FunFam" id="3.90.550.10:FF:000046">
    <property type="entry name" value="Mannose-1-phosphate guanylyltransferase (GDP)"/>
    <property type="match status" value="1"/>
</dbReference>
<organism evidence="12">
    <name type="scientific">Chlorobium phaeobacteroides (strain BS1)</name>
    <dbReference type="NCBI Taxonomy" id="331678"/>
    <lineage>
        <taxon>Bacteria</taxon>
        <taxon>Pseudomonadati</taxon>
        <taxon>Chlorobiota</taxon>
        <taxon>Chlorobiia</taxon>
        <taxon>Chlorobiales</taxon>
        <taxon>Chlorobiaceae</taxon>
        <taxon>Chlorobium/Pelodictyon group</taxon>
        <taxon>Chlorobium</taxon>
    </lineage>
</organism>
<evidence type="ECO:0000259" key="11">
    <source>
        <dbReference type="Pfam" id="PF22640"/>
    </source>
</evidence>
<evidence type="ECO:0000256" key="1">
    <source>
        <dbReference type="ARBA" id="ARBA00006115"/>
    </source>
</evidence>
<dbReference type="InterPro" id="IPR029044">
    <property type="entry name" value="Nucleotide-diphossugar_trans"/>
</dbReference>
<dbReference type="GO" id="GO:0016853">
    <property type="term" value="F:isomerase activity"/>
    <property type="evidence" value="ECO:0007669"/>
    <property type="project" value="UniProtKB-KW"/>
</dbReference>